<protein>
    <submittedName>
        <fullName evidence="3">Lamin tail domain-containing protein</fullName>
    </submittedName>
</protein>
<accession>A0ABV9F8P8</accession>
<dbReference type="InterPro" id="IPR001322">
    <property type="entry name" value="Lamin_tail_dom"/>
</dbReference>
<comment type="caution">
    <text evidence="3">The sequence shown here is derived from an EMBL/GenBank/DDBJ whole genome shotgun (WGS) entry which is preliminary data.</text>
</comment>
<feature type="domain" description="LTD" evidence="2">
    <location>
        <begin position="36"/>
        <end position="198"/>
    </location>
</feature>
<name>A0ABV9F8P8_9BACL</name>
<gene>
    <name evidence="3" type="ORF">ACFO3S_02950</name>
</gene>
<organism evidence="3 4">
    <name type="scientific">Cohnella hongkongensis</name>
    <dbReference type="NCBI Taxonomy" id="178337"/>
    <lineage>
        <taxon>Bacteria</taxon>
        <taxon>Bacillati</taxon>
        <taxon>Bacillota</taxon>
        <taxon>Bacilli</taxon>
        <taxon>Bacillales</taxon>
        <taxon>Paenibacillaceae</taxon>
        <taxon>Cohnella</taxon>
    </lineage>
</organism>
<keyword evidence="1" id="KW-0732">Signal</keyword>
<evidence type="ECO:0000256" key="1">
    <source>
        <dbReference type="SAM" id="SignalP"/>
    </source>
</evidence>
<evidence type="ECO:0000313" key="3">
    <source>
        <dbReference type="EMBL" id="MFC4597187.1"/>
    </source>
</evidence>
<keyword evidence="4" id="KW-1185">Reference proteome</keyword>
<feature type="signal peptide" evidence="1">
    <location>
        <begin position="1"/>
        <end position="34"/>
    </location>
</feature>
<sequence>MVANWKSALARAWKLLLASSLWLPALSWTGEMRAAEASTVQSAAMELIITEAYIDDIDRSHWVPAGVSNFDVMEFVEIYNPTDNPVNFSANYDLYHFRNSANREYSLPLYQSTGDVIVPAHGSVVLWGFLATRYSKATSGETPTIEDFRSVFQLDDSVPVYMINTTSSLGFYNTYNGSFRIKDKSGNLVAEAAFTPATDSADGQCIEFRMPPEGVSMLPYKAKADPSPGAVAAEQHTPPPIPNTPVFGSLSAKEELAAGEPFTLSADIVDATRAFLFLKQSDATNYRKIPMSHQGGTTFGATVPRAQLWGGDAELVHRSPQRHQVGAVCGSDRPGRLCLRPGEAAPGADDRAENRGHRLQLLGVLQQFRQDDQFCF</sequence>
<reference evidence="4" key="1">
    <citation type="journal article" date="2019" name="Int. J. Syst. Evol. Microbiol.">
        <title>The Global Catalogue of Microorganisms (GCM) 10K type strain sequencing project: providing services to taxonomists for standard genome sequencing and annotation.</title>
        <authorList>
            <consortium name="The Broad Institute Genomics Platform"/>
            <consortium name="The Broad Institute Genome Sequencing Center for Infectious Disease"/>
            <person name="Wu L."/>
            <person name="Ma J."/>
        </authorList>
    </citation>
    <scope>NUCLEOTIDE SEQUENCE [LARGE SCALE GENOMIC DNA]</scope>
    <source>
        <strain evidence="4">CCUG 49571</strain>
    </source>
</reference>
<proteinExistence type="predicted"/>
<feature type="chain" id="PRO_5046006304" evidence="1">
    <location>
        <begin position="35"/>
        <end position="376"/>
    </location>
</feature>
<evidence type="ECO:0000313" key="4">
    <source>
        <dbReference type="Proteomes" id="UP001596028"/>
    </source>
</evidence>
<dbReference type="RefSeq" id="WP_378092037.1">
    <property type="nucleotide sequence ID" value="NZ_JBHSEP010000001.1"/>
</dbReference>
<dbReference type="Proteomes" id="UP001596028">
    <property type="component" value="Unassembled WGS sequence"/>
</dbReference>
<dbReference type="EMBL" id="JBHSEP010000001">
    <property type="protein sequence ID" value="MFC4597187.1"/>
    <property type="molecule type" value="Genomic_DNA"/>
</dbReference>
<dbReference type="PROSITE" id="PS51841">
    <property type="entry name" value="LTD"/>
    <property type="match status" value="1"/>
</dbReference>
<evidence type="ECO:0000259" key="2">
    <source>
        <dbReference type="PROSITE" id="PS51841"/>
    </source>
</evidence>